<feature type="compositionally biased region" description="Low complexity" evidence="3">
    <location>
        <begin position="375"/>
        <end position="386"/>
    </location>
</feature>
<organism evidence="6 7">
    <name type="scientific">Tuber melanosporum (strain Mel28)</name>
    <name type="common">Perigord black truffle</name>
    <dbReference type="NCBI Taxonomy" id="656061"/>
    <lineage>
        <taxon>Eukaryota</taxon>
        <taxon>Fungi</taxon>
        <taxon>Dikarya</taxon>
        <taxon>Ascomycota</taxon>
        <taxon>Pezizomycotina</taxon>
        <taxon>Pezizomycetes</taxon>
        <taxon>Pezizales</taxon>
        <taxon>Tuberaceae</taxon>
        <taxon>Tuber</taxon>
    </lineage>
</organism>
<name>D5GGH6_TUBMM</name>
<feature type="repeat" description="ANK" evidence="2">
    <location>
        <begin position="623"/>
        <end position="655"/>
    </location>
</feature>
<feature type="region of interest" description="Disordered" evidence="3">
    <location>
        <begin position="557"/>
        <end position="578"/>
    </location>
</feature>
<feature type="region of interest" description="Disordered" evidence="3">
    <location>
        <begin position="699"/>
        <end position="745"/>
    </location>
</feature>
<feature type="compositionally biased region" description="Low complexity" evidence="3">
    <location>
        <begin position="718"/>
        <end position="742"/>
    </location>
</feature>
<dbReference type="InterPro" id="IPR013783">
    <property type="entry name" value="Ig-like_fold"/>
</dbReference>
<dbReference type="STRING" id="656061.D5GGH6"/>
<dbReference type="GO" id="GO:0003690">
    <property type="term" value="F:double-stranded DNA binding"/>
    <property type="evidence" value="ECO:0007669"/>
    <property type="project" value="TreeGrafter"/>
</dbReference>
<dbReference type="SUPFAM" id="SSF48403">
    <property type="entry name" value="Ankyrin repeat"/>
    <property type="match status" value="1"/>
</dbReference>
<evidence type="ECO:0000259" key="5">
    <source>
        <dbReference type="SMART" id="SM00429"/>
    </source>
</evidence>
<reference evidence="6 7" key="1">
    <citation type="journal article" date="2010" name="Nature">
        <title>Perigord black truffle genome uncovers evolutionary origins and mechanisms of symbiosis.</title>
        <authorList>
            <person name="Martin F."/>
            <person name="Kohler A."/>
            <person name="Murat C."/>
            <person name="Balestrini R."/>
            <person name="Coutinho P.M."/>
            <person name="Jaillon O."/>
            <person name="Montanini B."/>
            <person name="Morin E."/>
            <person name="Noel B."/>
            <person name="Percudani R."/>
            <person name="Porcel B."/>
            <person name="Rubini A."/>
            <person name="Amicucci A."/>
            <person name="Amselem J."/>
            <person name="Anthouard V."/>
            <person name="Arcioni S."/>
            <person name="Artiguenave F."/>
            <person name="Aury J.M."/>
            <person name="Ballario P."/>
            <person name="Bolchi A."/>
            <person name="Brenna A."/>
            <person name="Brun A."/>
            <person name="Buee M."/>
            <person name="Cantarel B."/>
            <person name="Chevalier G."/>
            <person name="Couloux A."/>
            <person name="Da Silva C."/>
            <person name="Denoeud F."/>
            <person name="Duplessis S."/>
            <person name="Ghignone S."/>
            <person name="Hilselberger B."/>
            <person name="Iotti M."/>
            <person name="Marcais B."/>
            <person name="Mello A."/>
            <person name="Miranda M."/>
            <person name="Pacioni G."/>
            <person name="Quesneville H."/>
            <person name="Riccioni C."/>
            <person name="Ruotolo R."/>
            <person name="Splivallo R."/>
            <person name="Stocchi V."/>
            <person name="Tisserant E."/>
            <person name="Viscomi A.R."/>
            <person name="Zambonelli A."/>
            <person name="Zampieri E."/>
            <person name="Henrissat B."/>
            <person name="Lebrun M.H."/>
            <person name="Paolocci F."/>
            <person name="Bonfante P."/>
            <person name="Ottonello S."/>
            <person name="Wincker P."/>
        </authorList>
    </citation>
    <scope>NUCLEOTIDE SEQUENCE [LARGE SCALE GENOMIC DNA]</scope>
    <source>
        <strain evidence="6 7">Mel28</strain>
    </source>
</reference>
<dbReference type="Gene3D" id="1.25.40.20">
    <property type="entry name" value="Ankyrin repeat-containing domain"/>
    <property type="match status" value="2"/>
</dbReference>
<dbReference type="FunCoup" id="D5GGH6">
    <property type="interactions" value="1143"/>
</dbReference>
<dbReference type="InterPro" id="IPR014756">
    <property type="entry name" value="Ig_E-set"/>
</dbReference>
<feature type="transmembrane region" description="Helical" evidence="4">
    <location>
        <begin position="1010"/>
        <end position="1027"/>
    </location>
</feature>
<dbReference type="PANTHER" id="PTHR23335">
    <property type="entry name" value="CALMODULIN-BINDING TRANSCRIPTION ACTIVATOR CAMTA"/>
    <property type="match status" value="1"/>
</dbReference>
<dbReference type="AlphaFoldDB" id="D5GGH6"/>
<dbReference type="PROSITE" id="PS50088">
    <property type="entry name" value="ANK_REPEAT"/>
    <property type="match status" value="2"/>
</dbReference>
<dbReference type="GO" id="GO:0006357">
    <property type="term" value="P:regulation of transcription by RNA polymerase II"/>
    <property type="evidence" value="ECO:0007669"/>
    <property type="project" value="TreeGrafter"/>
</dbReference>
<dbReference type="Pfam" id="PF01833">
    <property type="entry name" value="TIG"/>
    <property type="match status" value="1"/>
</dbReference>
<feature type="region of interest" description="Disordered" evidence="3">
    <location>
        <begin position="918"/>
        <end position="937"/>
    </location>
</feature>
<dbReference type="GO" id="GO:0005634">
    <property type="term" value="C:nucleus"/>
    <property type="evidence" value="ECO:0007669"/>
    <property type="project" value="TreeGrafter"/>
</dbReference>
<keyword evidence="7" id="KW-1185">Reference proteome</keyword>
<dbReference type="InterPro" id="IPR057962">
    <property type="entry name" value="SPT23_MGA2_DBD"/>
</dbReference>
<dbReference type="Proteomes" id="UP000006911">
    <property type="component" value="Unassembled WGS sequence"/>
</dbReference>
<proteinExistence type="predicted"/>
<keyword evidence="4" id="KW-1133">Transmembrane helix</keyword>
<feature type="compositionally biased region" description="Low complexity" evidence="3">
    <location>
        <begin position="229"/>
        <end position="241"/>
    </location>
</feature>
<dbReference type="SUPFAM" id="SSF81296">
    <property type="entry name" value="E set domains"/>
    <property type="match status" value="1"/>
</dbReference>
<feature type="region of interest" description="Disordered" evidence="3">
    <location>
        <begin position="1"/>
        <end position="44"/>
    </location>
</feature>
<evidence type="ECO:0000256" key="2">
    <source>
        <dbReference type="PROSITE-ProRule" id="PRU00023"/>
    </source>
</evidence>
<dbReference type="CDD" id="cd00102">
    <property type="entry name" value="IPT"/>
    <property type="match status" value="1"/>
</dbReference>
<dbReference type="eggNOG" id="KOG3836">
    <property type="taxonomic scope" value="Eukaryota"/>
</dbReference>
<evidence type="ECO:0000256" key="1">
    <source>
        <dbReference type="ARBA" id="ARBA00023043"/>
    </source>
</evidence>
<evidence type="ECO:0000313" key="7">
    <source>
        <dbReference type="Proteomes" id="UP000006911"/>
    </source>
</evidence>
<keyword evidence="4" id="KW-0472">Membrane</keyword>
<dbReference type="InParanoid" id="D5GGH6"/>
<dbReference type="Gene3D" id="2.60.40.10">
    <property type="entry name" value="Immunoglobulins"/>
    <property type="match status" value="1"/>
</dbReference>
<dbReference type="GO" id="GO:0003712">
    <property type="term" value="F:transcription coregulator activity"/>
    <property type="evidence" value="ECO:0007669"/>
    <property type="project" value="TreeGrafter"/>
</dbReference>
<dbReference type="PANTHER" id="PTHR23335:SF1">
    <property type="entry name" value="CALMODULIN-BINDING TRANSCRIPTION ACTIVATOR, ISOFORM F"/>
    <property type="match status" value="1"/>
</dbReference>
<feature type="region of interest" description="Disordered" evidence="3">
    <location>
        <begin position="340"/>
        <end position="407"/>
    </location>
</feature>
<dbReference type="GeneID" id="9183217"/>
<dbReference type="KEGG" id="tml:GSTUM_00007387001"/>
<feature type="compositionally biased region" description="Polar residues" evidence="3">
    <location>
        <begin position="251"/>
        <end position="263"/>
    </location>
</feature>
<dbReference type="PROSITE" id="PS50297">
    <property type="entry name" value="ANK_REP_REGION"/>
    <property type="match status" value="2"/>
</dbReference>
<keyword evidence="4" id="KW-0812">Transmembrane</keyword>
<evidence type="ECO:0000313" key="6">
    <source>
        <dbReference type="EMBL" id="CAZ83619.1"/>
    </source>
</evidence>
<dbReference type="OMA" id="HPMMRRI"/>
<dbReference type="InterPro" id="IPR036770">
    <property type="entry name" value="Ankyrin_rpt-contain_sf"/>
</dbReference>
<feature type="compositionally biased region" description="Polar residues" evidence="3">
    <location>
        <begin position="171"/>
        <end position="181"/>
    </location>
</feature>
<protein>
    <submittedName>
        <fullName evidence="6">(Perigord truffle) hypothetical protein</fullName>
    </submittedName>
</protein>
<dbReference type="Pfam" id="PF25603">
    <property type="entry name" value="SPT23_MGA2_DBD"/>
    <property type="match status" value="1"/>
</dbReference>
<gene>
    <name evidence="6" type="ORF">GSTUM_00007387001</name>
</gene>
<feature type="region of interest" description="Disordered" evidence="3">
    <location>
        <begin position="166"/>
        <end position="285"/>
    </location>
</feature>
<dbReference type="HOGENOM" id="CLU_002768_1_0_1"/>
<dbReference type="Pfam" id="PF13857">
    <property type="entry name" value="Ank_5"/>
    <property type="match status" value="1"/>
</dbReference>
<keyword evidence="1 2" id="KW-0040">ANK repeat</keyword>
<dbReference type="EMBL" id="FN430264">
    <property type="protein sequence ID" value="CAZ83619.1"/>
    <property type="molecule type" value="Genomic_DNA"/>
</dbReference>
<feature type="domain" description="IPT/TIG" evidence="5">
    <location>
        <begin position="432"/>
        <end position="517"/>
    </location>
</feature>
<feature type="compositionally biased region" description="Basic and acidic residues" evidence="3">
    <location>
        <begin position="16"/>
        <end position="32"/>
    </location>
</feature>
<accession>D5GGH6</accession>
<feature type="repeat" description="ANK" evidence="2">
    <location>
        <begin position="656"/>
        <end position="688"/>
    </location>
</feature>
<dbReference type="InterPro" id="IPR002110">
    <property type="entry name" value="Ankyrin_rpt"/>
</dbReference>
<evidence type="ECO:0000256" key="3">
    <source>
        <dbReference type="SAM" id="MobiDB-lite"/>
    </source>
</evidence>
<evidence type="ECO:0000256" key="4">
    <source>
        <dbReference type="SAM" id="Phobius"/>
    </source>
</evidence>
<dbReference type="SMART" id="SM00429">
    <property type="entry name" value="IPT"/>
    <property type="match status" value="1"/>
</dbReference>
<dbReference type="InterPro" id="IPR002909">
    <property type="entry name" value="IPT_dom"/>
</dbReference>
<feature type="compositionally biased region" description="Polar residues" evidence="3">
    <location>
        <begin position="208"/>
        <end position="219"/>
    </location>
</feature>
<dbReference type="SMART" id="SM00248">
    <property type="entry name" value="ANK"/>
    <property type="match status" value="2"/>
</dbReference>
<sequence>MRKPELLQRALARARSSGEDSDNKDSIPRSDESPSDEESPLMGGEVKICVGCISRERKRAARKKPKQIKEEEEWMMDEPKRAVVFNNHEVREWLPTSGIQSLNGGMDGSGVLGSWEDGMIMELHMRLACYCRHQGEKEGFRVIFTIKNHEDVVIAQQITSSILITDDHKSSASTPSINGGSQDIKLVGTGYQPPQNQLPPNIFGTPVGSISSHDNQQSFGAMGSGAHGSTPQSPLFSQSSFSPPPPFGRNMSPTSPMASTGSHQQSPPPQLPSGNPSTKKRRMNSVPKVPVGLTMTRMDNPCPSFQQQNGPLIANNQPTQLQAPALNPFSVAQSPQAFWADEPMTPSGMSDHAGFQFDSTPSTNFNGLDNRSQFASPQSARPSRAPSPSPQEAFLRAQQAASRVPMHPQSQVRHVQTHNFQAVPPESEASQLPEVSRLVPQEGTCRGGIEVTVLGRSFVPGLTVLFGGTPASYNFFFSPTTMVCLLPPNASPGPVVVSIRNVQLGTGADKVRFFTYINDADKSLMELALQIVGMKMRGTMSNPQDIARSIIEGDTGSAFSQGSPRASQDGTSGSQQHHQYLRRLAGESGFGRHGLEGTLLKFLDAMDLDESPYPFRLDLTNKAGQTMLHLASMLNMGRFAAALLARGASVQAADANGYTPLHFAALHRHLEIYRRLLRHNANPNLQTRNGDTAIDLAFKQGSSRGRSQRDTRSRHQSRASSTSSEGHFGSRSRAGSSASLSAMWDPSGMETGRHKYVGVDDFFGAADESASGDGDDSVDDRWMHSRRGSRHETTAVNASLGDNVLATDRAPPVPGSMPPPTEGLAPAAAVTAWREQIAASIQNLQNLHWNLPAMPTAADYQHIFQNPMAALQNPMARFHALMPPSPFAQDRDVVNSPEIKKGQYTWWELFSAPQAPPAYDELFPHQPGGSHGPPGDIVLERGSAADNAKLLEEEELVPPGSSGSLSSASSLDVNELRYRIARGVQDMTKEQQDEYRAHARKMKKIESDRRLYFFWLPALILILMAMAMSYGPAVWYALKVIVSFVEAVFEDPSSIKESMAAMASGVAVAGGFLEPRVVPVV</sequence>
<dbReference type="RefSeq" id="XP_002839428.1">
    <property type="nucleotide sequence ID" value="XM_002839382.1"/>
</dbReference>
<feature type="compositionally biased region" description="Polar residues" evidence="3">
    <location>
        <begin position="357"/>
        <end position="374"/>
    </location>
</feature>